<evidence type="ECO:0000313" key="4">
    <source>
        <dbReference type="Proteomes" id="UP000001351"/>
    </source>
</evidence>
<dbReference type="OrthoDB" id="5478869at2"/>
<dbReference type="PROSITE" id="PS51257">
    <property type="entry name" value="PROKAR_LIPOPROTEIN"/>
    <property type="match status" value="1"/>
</dbReference>
<feature type="chain" id="PRO_5010840431" evidence="1">
    <location>
        <begin position="30"/>
        <end position="87"/>
    </location>
</feature>
<proteinExistence type="predicted"/>
<reference evidence="2 4" key="2">
    <citation type="journal article" date="2011" name="Mol. Biol. Evol.">
        <title>Comparative genomic analysis of fruiting body formation in Myxococcales.</title>
        <authorList>
            <person name="Huntley S."/>
            <person name="Hamann N."/>
            <person name="Wegener-Feldbrugge S."/>
            <person name="Treuner-Lange A."/>
            <person name="Kube M."/>
            <person name="Reinhardt R."/>
            <person name="Klages S."/>
            <person name="Muller R."/>
            <person name="Ronning C.M."/>
            <person name="Nierman W.C."/>
            <person name="Sogaard-Andersen L."/>
        </authorList>
    </citation>
    <scope>NUCLEOTIDE SEQUENCE [LARGE SCALE GENOMIC DNA]</scope>
    <source>
        <strain evidence="2 4">DW4/3-1</strain>
    </source>
</reference>
<dbReference type="EMBL" id="CP002271">
    <property type="protein sequence ID" value="ADO69852.1"/>
    <property type="molecule type" value="Genomic_DNA"/>
</dbReference>
<keyword evidence="4" id="KW-1185">Reference proteome</keyword>
<organism evidence="3 5">
    <name type="scientific">Stigmatella aurantiaca (strain DW4/3-1)</name>
    <dbReference type="NCBI Taxonomy" id="378806"/>
    <lineage>
        <taxon>Bacteria</taxon>
        <taxon>Pseudomonadati</taxon>
        <taxon>Myxococcota</taxon>
        <taxon>Myxococcia</taxon>
        <taxon>Myxococcales</taxon>
        <taxon>Cystobacterineae</taxon>
        <taxon>Archangiaceae</taxon>
        <taxon>Stigmatella</taxon>
    </lineage>
</organism>
<feature type="signal peptide" evidence="1">
    <location>
        <begin position="1"/>
        <end position="29"/>
    </location>
</feature>
<dbReference type="KEGG" id="sur:STAUR_2048"/>
<dbReference type="AlphaFoldDB" id="Q097E9"/>
<accession>Q097E9</accession>
<gene>
    <name evidence="2" type="ordered locus">STAUR_2048</name>
    <name evidence="3" type="ORF">STIAU_2312</name>
</gene>
<dbReference type="Proteomes" id="UP000032702">
    <property type="component" value="Unassembled WGS sequence"/>
</dbReference>
<dbReference type="RefSeq" id="WP_002612555.1">
    <property type="nucleotide sequence ID" value="NC_014623.1"/>
</dbReference>
<dbReference type="Proteomes" id="UP000001351">
    <property type="component" value="Chromosome"/>
</dbReference>
<evidence type="ECO:0000313" key="2">
    <source>
        <dbReference type="EMBL" id="ADO69852.1"/>
    </source>
</evidence>
<dbReference type="STRING" id="378806.STAUR_2048"/>
<reference evidence="3 5" key="1">
    <citation type="submission" date="2006-04" db="EMBL/GenBank/DDBJ databases">
        <authorList>
            <person name="Nierman W.C."/>
        </authorList>
    </citation>
    <scope>NUCLEOTIDE SEQUENCE [LARGE SCALE GENOMIC DNA]</scope>
    <source>
        <strain evidence="3 5">DW4/3-1</strain>
    </source>
</reference>
<keyword evidence="1" id="KW-0732">Signal</keyword>
<name>Q097E9_STIAD</name>
<dbReference type="HOGENOM" id="CLU_2481818_0_0_7"/>
<dbReference type="EMBL" id="AAMD01000025">
    <property type="protein sequence ID" value="EAU67875.1"/>
    <property type="molecule type" value="Genomic_DNA"/>
</dbReference>
<evidence type="ECO:0000313" key="3">
    <source>
        <dbReference type="EMBL" id="EAU67875.1"/>
    </source>
</evidence>
<evidence type="ECO:0000313" key="5">
    <source>
        <dbReference type="Proteomes" id="UP000032702"/>
    </source>
</evidence>
<sequence length="87" mass="9356">MNSQMMRKASTARWSLVWAALVVGMSACGGEMDTGVEPSQAMASQATTGQEMGILSVPGKFTAVWEPSTSSEVQVLWVELRGFSREV</sequence>
<evidence type="ECO:0000256" key="1">
    <source>
        <dbReference type="SAM" id="SignalP"/>
    </source>
</evidence>
<protein>
    <submittedName>
        <fullName evidence="3">Uncharacterized protein</fullName>
    </submittedName>
</protein>